<dbReference type="Proteomes" id="UP001172680">
    <property type="component" value="Unassembled WGS sequence"/>
</dbReference>
<name>A0ACC2YJ58_9PEZI</name>
<reference evidence="1" key="1">
    <citation type="submission" date="2022-10" db="EMBL/GenBank/DDBJ databases">
        <title>Culturing micro-colonial fungi from biological soil crusts in the Mojave desert and describing Neophaeococcomyces mojavensis, and introducing the new genera and species Taxawa tesnikishii.</title>
        <authorList>
            <person name="Kurbessoian T."/>
            <person name="Stajich J.E."/>
        </authorList>
    </citation>
    <scope>NUCLEOTIDE SEQUENCE</scope>
    <source>
        <strain evidence="1">JES_115</strain>
    </source>
</reference>
<sequence>MGTPHQGGSGVALGRLMVNIASVFVPADDRLLRHLERDSEWLQQQLGQYGLISGDFMTKFAFEEYATPTVLGHSIMVVPRASAVVPGAADAEPIVIHADHINIVKFGSKSDEGYRKVSGHLRVMAASAGDVVGSRWDTEGRVNAARTNEPAESFEVNFSIPEVPEIEYFVGRDEELTQIYERLKNSGSRKTVVLHGLGGMGKTQLAVTYAKRHRDEYSAVFWLNSKDVDTLKQGFVSAAKRIFRDHPSLTYLKAVVESGNLDEAVDTIKRWLSNSKNNRWLLVYDNYDTPKLPECHEPGAFDIKSFLPEGHQGAVIITTRSSQLKVGHLIPVKKLQNIDRSLEILSHASGRQGLSNGLDKFRRLSSPLQEIVAAAPAEDSAAAFYEDRALYSTWELSLDHVRRQNELSAKLLQLWAYFDNQDIWLELLQECNKEGPEWFSKLTQDQLSFDEAVRVLCDHALVEPDATSGNKSEESMGESMGYSMHSCVHSWTIHVLNREWDLGIAELALSCVGWHIPSSNRPKYWIIQQRLIRHANRCWHLISSGLAGADDDVSTFDRIHCLGMLYSDQGKLGEAEEMFQRALQGYEAALGAEHTLTLSTVGNLGNLYRDQGKLGEAEEMYQRALAGKEKALGVEHTSTLRTVNNLGILYDDQAVARNTTDKAPGMPVSPPHTSKEHAKG</sequence>
<dbReference type="EMBL" id="JAPDRP010000028">
    <property type="protein sequence ID" value="KAJ9635249.1"/>
    <property type="molecule type" value="Genomic_DNA"/>
</dbReference>
<comment type="caution">
    <text evidence="1">The sequence shown here is derived from an EMBL/GenBank/DDBJ whole genome shotgun (WGS) entry which is preliminary data.</text>
</comment>
<keyword evidence="2" id="KW-1185">Reference proteome</keyword>
<protein>
    <submittedName>
        <fullName evidence="1">Uncharacterized protein</fullName>
    </submittedName>
</protein>
<organism evidence="1 2">
    <name type="scientific">Coniosporium tulheliwenetii</name>
    <dbReference type="NCBI Taxonomy" id="3383036"/>
    <lineage>
        <taxon>Eukaryota</taxon>
        <taxon>Fungi</taxon>
        <taxon>Dikarya</taxon>
        <taxon>Ascomycota</taxon>
        <taxon>Pezizomycotina</taxon>
        <taxon>Dothideomycetes</taxon>
        <taxon>Dothideomycetes incertae sedis</taxon>
        <taxon>Coniosporium</taxon>
    </lineage>
</organism>
<accession>A0ACC2YJ58</accession>
<evidence type="ECO:0000313" key="2">
    <source>
        <dbReference type="Proteomes" id="UP001172680"/>
    </source>
</evidence>
<gene>
    <name evidence="1" type="ORF">H2199_008737</name>
</gene>
<evidence type="ECO:0000313" key="1">
    <source>
        <dbReference type="EMBL" id="KAJ9635249.1"/>
    </source>
</evidence>
<proteinExistence type="predicted"/>